<dbReference type="InterPro" id="IPR043128">
    <property type="entry name" value="Rev_trsase/Diguanyl_cyclase"/>
</dbReference>
<dbReference type="FunFam" id="3.20.20.450:FF:000001">
    <property type="entry name" value="Cyclic di-GMP phosphodiesterase yahA"/>
    <property type="match status" value="1"/>
</dbReference>
<reference evidence="10 11" key="1">
    <citation type="submission" date="2019-07" db="EMBL/GenBank/DDBJ databases">
        <title>The pathways for chlorine oxyanion respiration interact through the shared metabolite chlorate.</title>
        <authorList>
            <person name="Barnum T.P."/>
            <person name="Cheng Y."/>
            <person name="Hill K.A."/>
            <person name="Lucas L.N."/>
            <person name="Carlson H.K."/>
            <person name="Coates J.D."/>
        </authorList>
    </citation>
    <scope>NUCLEOTIDE SEQUENCE [LARGE SCALE GENOMIC DNA]</scope>
    <source>
        <strain evidence="10 11">SFB-3</strain>
    </source>
</reference>
<feature type="domain" description="PAS" evidence="5">
    <location>
        <begin position="649"/>
        <end position="695"/>
    </location>
</feature>
<comment type="caution">
    <text evidence="10">The sequence shown here is derived from an EMBL/GenBank/DDBJ whole genome shotgun (WGS) entry which is preliminary data.</text>
</comment>
<dbReference type="SMART" id="SM00052">
    <property type="entry name" value="EAL"/>
    <property type="match status" value="1"/>
</dbReference>
<dbReference type="PROSITE" id="PS50113">
    <property type="entry name" value="PAC"/>
    <property type="match status" value="3"/>
</dbReference>
<evidence type="ECO:0000256" key="1">
    <source>
        <dbReference type="ARBA" id="ARBA00051114"/>
    </source>
</evidence>
<organism evidence="10 11">
    <name type="scientific">Denitromonas halophila</name>
    <dbReference type="NCBI Taxonomy" id="1629404"/>
    <lineage>
        <taxon>Bacteria</taxon>
        <taxon>Pseudomonadati</taxon>
        <taxon>Pseudomonadota</taxon>
        <taxon>Betaproteobacteria</taxon>
        <taxon>Rhodocyclales</taxon>
        <taxon>Zoogloeaceae</taxon>
        <taxon>Denitromonas</taxon>
    </lineage>
</organism>
<dbReference type="InterPro" id="IPR013656">
    <property type="entry name" value="PAS_4"/>
</dbReference>
<proteinExistence type="predicted"/>
<dbReference type="PANTHER" id="PTHR44757:SF2">
    <property type="entry name" value="BIOFILM ARCHITECTURE MAINTENANCE PROTEIN MBAA"/>
    <property type="match status" value="1"/>
</dbReference>
<dbReference type="InterPro" id="IPR000160">
    <property type="entry name" value="GGDEF_dom"/>
</dbReference>
<feature type="domain" description="PAS" evidence="5">
    <location>
        <begin position="398"/>
        <end position="469"/>
    </location>
</feature>
<dbReference type="InterPro" id="IPR029787">
    <property type="entry name" value="Nucleotide_cyclase"/>
</dbReference>
<dbReference type="SUPFAM" id="SSF55785">
    <property type="entry name" value="PYP-like sensor domain (PAS domain)"/>
    <property type="match status" value="3"/>
</dbReference>
<dbReference type="SUPFAM" id="SSF55073">
    <property type="entry name" value="Nucleotide cyclase"/>
    <property type="match status" value="1"/>
</dbReference>
<name>A0A557R2S4_9RHOO</name>
<dbReference type="InterPro" id="IPR001633">
    <property type="entry name" value="EAL_dom"/>
</dbReference>
<dbReference type="EMBL" id="VMNK01000002">
    <property type="protein sequence ID" value="TVO59470.1"/>
    <property type="molecule type" value="Genomic_DNA"/>
</dbReference>
<dbReference type="SMART" id="SM00304">
    <property type="entry name" value="HAMP"/>
    <property type="match status" value="1"/>
</dbReference>
<dbReference type="GO" id="GO:0016020">
    <property type="term" value="C:membrane"/>
    <property type="evidence" value="ECO:0007669"/>
    <property type="project" value="InterPro"/>
</dbReference>
<keyword evidence="4" id="KW-0812">Transmembrane</keyword>
<dbReference type="InterPro" id="IPR001610">
    <property type="entry name" value="PAC"/>
</dbReference>
<dbReference type="SUPFAM" id="SSF158472">
    <property type="entry name" value="HAMP domain-like"/>
    <property type="match status" value="1"/>
</dbReference>
<dbReference type="NCBIfam" id="TIGR00254">
    <property type="entry name" value="GGDEF"/>
    <property type="match status" value="1"/>
</dbReference>
<dbReference type="Pfam" id="PF00990">
    <property type="entry name" value="GGDEF"/>
    <property type="match status" value="1"/>
</dbReference>
<dbReference type="Gene3D" id="3.30.70.270">
    <property type="match status" value="1"/>
</dbReference>
<feature type="domain" description="PAC" evidence="6">
    <location>
        <begin position="474"/>
        <end position="526"/>
    </location>
</feature>
<dbReference type="InterPro" id="IPR000014">
    <property type="entry name" value="PAS"/>
</dbReference>
<dbReference type="Gene3D" id="3.30.450.20">
    <property type="entry name" value="PAS domain"/>
    <property type="match status" value="3"/>
</dbReference>
<keyword evidence="11" id="KW-1185">Reference proteome</keyword>
<evidence type="ECO:0000259" key="7">
    <source>
        <dbReference type="PROSITE" id="PS50883"/>
    </source>
</evidence>
<dbReference type="Gene3D" id="6.10.340.10">
    <property type="match status" value="1"/>
</dbReference>
<feature type="domain" description="EAL" evidence="7">
    <location>
        <begin position="948"/>
        <end position="1200"/>
    </location>
</feature>
<dbReference type="CDD" id="cd01948">
    <property type="entry name" value="EAL"/>
    <property type="match status" value="1"/>
</dbReference>
<dbReference type="GO" id="GO:0071732">
    <property type="term" value="P:cellular response to nitric oxide"/>
    <property type="evidence" value="ECO:0007669"/>
    <property type="project" value="UniProtKB-ARBA"/>
</dbReference>
<dbReference type="CDD" id="cd06225">
    <property type="entry name" value="HAMP"/>
    <property type="match status" value="1"/>
</dbReference>
<dbReference type="InterPro" id="IPR000700">
    <property type="entry name" value="PAS-assoc_C"/>
</dbReference>
<feature type="domain" description="PAC" evidence="6">
    <location>
        <begin position="597"/>
        <end position="652"/>
    </location>
</feature>
<feature type="compositionally biased region" description="Polar residues" evidence="3">
    <location>
        <begin position="233"/>
        <end position="244"/>
    </location>
</feature>
<feature type="domain" description="PAS" evidence="5">
    <location>
        <begin position="527"/>
        <end position="587"/>
    </location>
</feature>
<feature type="domain" description="HAMP" evidence="8">
    <location>
        <begin position="327"/>
        <end position="382"/>
    </location>
</feature>
<dbReference type="OrthoDB" id="9813903at2"/>
<evidence type="ECO:0000313" key="10">
    <source>
        <dbReference type="EMBL" id="TVO59470.1"/>
    </source>
</evidence>
<dbReference type="CDD" id="cd00130">
    <property type="entry name" value="PAS"/>
    <property type="match status" value="3"/>
</dbReference>
<dbReference type="FunFam" id="3.30.70.270:FF:000001">
    <property type="entry name" value="Diguanylate cyclase domain protein"/>
    <property type="match status" value="1"/>
</dbReference>
<keyword evidence="4" id="KW-0472">Membrane</keyword>
<evidence type="ECO:0000256" key="2">
    <source>
        <dbReference type="SAM" id="Coils"/>
    </source>
</evidence>
<dbReference type="Gene3D" id="3.20.20.450">
    <property type="entry name" value="EAL domain"/>
    <property type="match status" value="1"/>
</dbReference>
<dbReference type="RefSeq" id="WP_144307979.1">
    <property type="nucleotide sequence ID" value="NZ_VMNK01000002.1"/>
</dbReference>
<dbReference type="SMART" id="SM00091">
    <property type="entry name" value="PAS"/>
    <property type="match status" value="3"/>
</dbReference>
<evidence type="ECO:0000259" key="5">
    <source>
        <dbReference type="PROSITE" id="PS50112"/>
    </source>
</evidence>
<feature type="transmembrane region" description="Helical" evidence="4">
    <location>
        <begin position="15"/>
        <end position="37"/>
    </location>
</feature>
<dbReference type="PANTHER" id="PTHR44757">
    <property type="entry name" value="DIGUANYLATE CYCLASE DGCP"/>
    <property type="match status" value="1"/>
</dbReference>
<dbReference type="InterPro" id="IPR035965">
    <property type="entry name" value="PAS-like_dom_sf"/>
</dbReference>
<gene>
    <name evidence="10" type="ORF">FHP91_01805</name>
</gene>
<keyword evidence="4" id="KW-1133">Transmembrane helix</keyword>
<dbReference type="Pfam" id="PF00563">
    <property type="entry name" value="EAL"/>
    <property type="match status" value="1"/>
</dbReference>
<dbReference type="CDD" id="cd18774">
    <property type="entry name" value="PDC2_HK_sensor"/>
    <property type="match status" value="1"/>
</dbReference>
<dbReference type="Pfam" id="PF08448">
    <property type="entry name" value="PAS_4"/>
    <property type="match status" value="2"/>
</dbReference>
<dbReference type="Pfam" id="PF00672">
    <property type="entry name" value="HAMP"/>
    <property type="match status" value="1"/>
</dbReference>
<dbReference type="InterPro" id="IPR052155">
    <property type="entry name" value="Biofilm_reg_signaling"/>
</dbReference>
<dbReference type="Pfam" id="PF13426">
    <property type="entry name" value="PAS_9"/>
    <property type="match status" value="1"/>
</dbReference>
<dbReference type="PROSITE" id="PS50112">
    <property type="entry name" value="PAS"/>
    <property type="match status" value="3"/>
</dbReference>
<protein>
    <submittedName>
        <fullName evidence="10">EAL domain-containing protein</fullName>
    </submittedName>
</protein>
<dbReference type="CDD" id="cd01949">
    <property type="entry name" value="GGDEF"/>
    <property type="match status" value="1"/>
</dbReference>
<dbReference type="SMART" id="SM00086">
    <property type="entry name" value="PAC"/>
    <property type="match status" value="3"/>
</dbReference>
<dbReference type="PROSITE" id="PS50887">
    <property type="entry name" value="GGDEF"/>
    <property type="match status" value="1"/>
</dbReference>
<dbReference type="NCBIfam" id="TIGR00229">
    <property type="entry name" value="sensory_box"/>
    <property type="match status" value="3"/>
</dbReference>
<feature type="domain" description="GGDEF" evidence="9">
    <location>
        <begin position="806"/>
        <end position="939"/>
    </location>
</feature>
<evidence type="ECO:0000259" key="6">
    <source>
        <dbReference type="PROSITE" id="PS50113"/>
    </source>
</evidence>
<feature type="region of interest" description="Disordered" evidence="3">
    <location>
        <begin position="233"/>
        <end position="267"/>
    </location>
</feature>
<evidence type="ECO:0000313" key="11">
    <source>
        <dbReference type="Proteomes" id="UP000319502"/>
    </source>
</evidence>
<dbReference type="InterPro" id="IPR003660">
    <property type="entry name" value="HAMP_dom"/>
</dbReference>
<dbReference type="GO" id="GO:0071111">
    <property type="term" value="F:cyclic-guanylate-specific phosphodiesterase activity"/>
    <property type="evidence" value="ECO:0007669"/>
    <property type="project" value="UniProtKB-EC"/>
</dbReference>
<feature type="coiled-coil region" evidence="2">
    <location>
        <begin position="374"/>
        <end position="401"/>
    </location>
</feature>
<feature type="transmembrane region" description="Helical" evidence="4">
    <location>
        <begin position="307"/>
        <end position="326"/>
    </location>
</feature>
<keyword evidence="2" id="KW-0175">Coiled coil</keyword>
<dbReference type="Proteomes" id="UP000319502">
    <property type="component" value="Unassembled WGS sequence"/>
</dbReference>
<dbReference type="InterPro" id="IPR035919">
    <property type="entry name" value="EAL_sf"/>
</dbReference>
<dbReference type="SUPFAM" id="SSF141868">
    <property type="entry name" value="EAL domain-like"/>
    <property type="match status" value="1"/>
</dbReference>
<feature type="domain" description="PAC" evidence="6">
    <location>
        <begin position="722"/>
        <end position="774"/>
    </location>
</feature>
<evidence type="ECO:0000259" key="9">
    <source>
        <dbReference type="PROSITE" id="PS50887"/>
    </source>
</evidence>
<dbReference type="PROSITE" id="PS50883">
    <property type="entry name" value="EAL"/>
    <property type="match status" value="1"/>
</dbReference>
<dbReference type="SMART" id="SM00267">
    <property type="entry name" value="GGDEF"/>
    <property type="match status" value="1"/>
</dbReference>
<evidence type="ECO:0000259" key="8">
    <source>
        <dbReference type="PROSITE" id="PS50885"/>
    </source>
</evidence>
<accession>A0A557R2S4</accession>
<evidence type="ECO:0000256" key="3">
    <source>
        <dbReference type="SAM" id="MobiDB-lite"/>
    </source>
</evidence>
<evidence type="ECO:0000256" key="4">
    <source>
        <dbReference type="SAM" id="Phobius"/>
    </source>
</evidence>
<dbReference type="GO" id="GO:0007165">
    <property type="term" value="P:signal transduction"/>
    <property type="evidence" value="ECO:0007669"/>
    <property type="project" value="InterPro"/>
</dbReference>
<dbReference type="AlphaFoldDB" id="A0A557R2S4"/>
<comment type="catalytic activity">
    <reaction evidence="1">
        <text>3',3'-c-di-GMP + H2O = 5'-phosphoguanylyl(3'-&gt;5')guanosine + H(+)</text>
        <dbReference type="Rhea" id="RHEA:24902"/>
        <dbReference type="ChEBI" id="CHEBI:15377"/>
        <dbReference type="ChEBI" id="CHEBI:15378"/>
        <dbReference type="ChEBI" id="CHEBI:58754"/>
        <dbReference type="ChEBI" id="CHEBI:58805"/>
        <dbReference type="EC" id="3.1.4.52"/>
    </reaction>
    <physiologicalReaction direction="left-to-right" evidence="1">
        <dbReference type="Rhea" id="RHEA:24903"/>
    </physiologicalReaction>
</comment>
<dbReference type="PROSITE" id="PS50885">
    <property type="entry name" value="HAMP"/>
    <property type="match status" value="1"/>
</dbReference>
<sequence>MRSRLFAISNLSTKISLVFGGSILVVIVTMVAIWYYGFAPLSLKGARDQRISDIIATQSIQADARIRQLANDLRERRGNLQVLASTPAFGALLGAQPLDRASLQQALENAFAHLAWAYPDRYASLVLISADGRSLLTAPAATVPRPPANAHRLDKVLTPGASETVMLKREAATNVLLLILARQIRSPTGETLGTLVLRMPPGDLLAPLAQADEVLLGPSGRIDLIDGAGTQLAHQTPRNATRSSTPPPPSVKSRGIEGSFLEPRPDGSTDIATYRYLQVGADDGWTLVVRRDKDEAFEYIVDRRNRVLLLSLMVAALSIVLVRLFARQLTRPLRALIDTSERIAAGEASVRMPPSMTEHTEELARLARSFNHMAAQVDSRRQRLEIEVDQRTEELAREKATLQRYLDVAGAIMLVLSPAGRIQLINRIGCEIVGRSEADLVGGNWFELCLPPRLHADVQAAFGRLVSGGRNEVSRYENPILTANGQERAITWANTLLRDPDGRITGILASGLDVTDARAAEAAVRSAHDLLHTIIDTSPDWICAKDREQRYILVNQAMASALGQSPKDMIGQAAPDPGLATAQHRDDNSDGKVLTGKSIHLRTEHVRDKAGRERILDTYKRPLRDAHGQINGLLAYSRDTTAQHEMEAQLRLWAKVFECSSEGVMITDPQHRIIAVNRAFSEITGYADHEAIGQTPRLLSSGRHDAAFYDTLRATVTADDRWQGEIWNRRKNGEVYPQWLTINAVRDPTGTLTHFAGVFSDISDIKRSEARLAHLAHHDALTGLPNRMLLHDRLGHSIERARRHQHSLAVCFLDLDNFKHVNDSLGHHVGDELLKAIATELLRHIRREDTLSRIGGDEFVLLVDTIDTPASVEHIVNKLLGVLREPRNIAGHQLYLSGSVGISLFPQDGTDAGTLIQHADSAMYDAKQLGKNRFRFYTQSLTDGALKRLRIESALREAALHQQLTLAYQPQVDLETGALIGVEALLRWTHPEMGAIPPDVFIPIAEESGLIDEIGAWVLNTACQQLSDWDAQGWSPPRMAVNVSVRQLRQPDLPNQVQNALNRARLPAARLELEITESAIADHDGVAAIHRLAALGVPISVDDFGTGYSSLSYLKKLPIRTLKIDKSFVADLTTDTNDEAIVRSVIALAGDLGLDVIAEGVELEAHRRFLLEHGCAHGQGYLFDRPLSAEILRQRYRAAAKKPTK</sequence>